<dbReference type="Pfam" id="PF03874">
    <property type="entry name" value="RNA_pol_Rpb4"/>
    <property type="match status" value="1"/>
</dbReference>
<dbReference type="GO" id="GO:0000428">
    <property type="term" value="C:DNA-directed RNA polymerase complex"/>
    <property type="evidence" value="ECO:0007669"/>
    <property type="project" value="UniProtKB-KW"/>
</dbReference>
<protein>
    <recommendedName>
        <fullName evidence="1">DNA-directed RNA polymerase subunit Rpo4</fullName>
        <ecNumber evidence="1">2.7.7.6</ecNumber>
    </recommendedName>
    <alternativeName>
        <fullName evidence="1">DNA-directed RNA polymerase subunit F</fullName>
    </alternativeName>
</protein>
<dbReference type="PIRSF" id="PIRSF005053">
    <property type="entry name" value="RNA_pol_F_arch"/>
    <property type="match status" value="1"/>
</dbReference>
<dbReference type="AlphaFoldDB" id="A0A133V2H0"/>
<comment type="similarity">
    <text evidence="1">Belongs to the eukaryotic RPB4 RNA polymerase subunit family.</text>
</comment>
<comment type="catalytic activity">
    <reaction evidence="1">
        <text>RNA(n) + a ribonucleoside 5'-triphosphate = RNA(n+1) + diphosphate</text>
        <dbReference type="Rhea" id="RHEA:21248"/>
        <dbReference type="Rhea" id="RHEA-COMP:14527"/>
        <dbReference type="Rhea" id="RHEA-COMP:17342"/>
        <dbReference type="ChEBI" id="CHEBI:33019"/>
        <dbReference type="ChEBI" id="CHEBI:61557"/>
        <dbReference type="ChEBI" id="CHEBI:140395"/>
        <dbReference type="EC" id="2.7.7.6"/>
    </reaction>
</comment>
<keyword evidence="3" id="KW-1185">Reference proteome</keyword>
<comment type="function">
    <text evidence="1">DNA-dependent RNA polymerase (RNAP) catalyzes the transcription of DNA into RNA using the four ribonucleoside triphosphates as substrates. This subunit is less well bound than the others.</text>
</comment>
<comment type="subunit">
    <text evidence="1">Part of the RNA polymerase complex. Forms a stalk with Rpo7 that extends from the main structure.</text>
</comment>
<organism evidence="2 3">
    <name type="scientific">candidate division MSBL1 archaeon SCGC-AAA261C02</name>
    <dbReference type="NCBI Taxonomy" id="1698272"/>
    <lineage>
        <taxon>Archaea</taxon>
        <taxon>Methanobacteriati</taxon>
        <taxon>Methanobacteriota</taxon>
        <taxon>candidate division MSBL1</taxon>
    </lineage>
</organism>
<sequence length="112" mass="13238">MIGEELIEEKPVTLAETLEILKKRKKKGELEFGQRLTYDYTQKFSKLSDKKSRELVDKLLEIEKIREHQAVTLANLMPETKDDVRLIFSKERTSLTDELIEQILNIINEYQK</sequence>
<dbReference type="PANTHER" id="PTHR39646">
    <property type="entry name" value="RNA POLYMERASE RPB4"/>
    <property type="match status" value="1"/>
</dbReference>
<dbReference type="EMBL" id="LHXW01000001">
    <property type="protein sequence ID" value="KXB00625.1"/>
    <property type="molecule type" value="Genomic_DNA"/>
</dbReference>
<evidence type="ECO:0000256" key="1">
    <source>
        <dbReference type="HAMAP-Rule" id="MF_00864"/>
    </source>
</evidence>
<dbReference type="GO" id="GO:0003899">
    <property type="term" value="F:DNA-directed RNA polymerase activity"/>
    <property type="evidence" value="ECO:0007669"/>
    <property type="project" value="UniProtKB-UniRule"/>
</dbReference>
<keyword evidence="1" id="KW-0548">Nucleotidyltransferase</keyword>
<dbReference type="HAMAP" id="MF_00864">
    <property type="entry name" value="RNApol_arch_Rpo4"/>
    <property type="match status" value="1"/>
</dbReference>
<dbReference type="EC" id="2.7.7.6" evidence="1"/>
<dbReference type="InterPro" id="IPR010924">
    <property type="entry name" value="Rpo4"/>
</dbReference>
<dbReference type="GO" id="GO:0005737">
    <property type="term" value="C:cytoplasm"/>
    <property type="evidence" value="ECO:0007669"/>
    <property type="project" value="UniProtKB-SubCell"/>
</dbReference>
<dbReference type="SUPFAM" id="SSF47819">
    <property type="entry name" value="HRDC-like"/>
    <property type="match status" value="1"/>
</dbReference>
<keyword evidence="1" id="KW-0240">DNA-directed RNA polymerase</keyword>
<accession>A0A133V2H0</accession>
<dbReference type="PANTHER" id="PTHR39646:SF1">
    <property type="entry name" value="DNA-DIRECTED RNA POLYMERASE SUBUNIT RPO4"/>
    <property type="match status" value="1"/>
</dbReference>
<name>A0A133V2H0_9EURY</name>
<dbReference type="GO" id="GO:0006352">
    <property type="term" value="P:DNA-templated transcription initiation"/>
    <property type="evidence" value="ECO:0007669"/>
    <property type="project" value="InterPro"/>
</dbReference>
<comment type="subcellular location">
    <subcellularLocation>
        <location evidence="1">Cytoplasm</location>
    </subcellularLocation>
</comment>
<dbReference type="Gene3D" id="6.10.140.10">
    <property type="match status" value="1"/>
</dbReference>
<keyword evidence="1" id="KW-0804">Transcription</keyword>
<evidence type="ECO:0000313" key="3">
    <source>
        <dbReference type="Proteomes" id="UP000070520"/>
    </source>
</evidence>
<comment type="caution">
    <text evidence="2">The sequence shown here is derived from an EMBL/GenBank/DDBJ whole genome shotgun (WGS) entry which is preliminary data.</text>
</comment>
<dbReference type="InterPro" id="IPR010997">
    <property type="entry name" value="HRDC-like_sf"/>
</dbReference>
<proteinExistence type="inferred from homology"/>
<dbReference type="Gene3D" id="1.10.150.80">
    <property type="entry name" value="HRDC domain"/>
    <property type="match status" value="1"/>
</dbReference>
<dbReference type="InterPro" id="IPR005574">
    <property type="entry name" value="Rpb4/RPC9"/>
</dbReference>
<gene>
    <name evidence="1" type="primary">rpo4</name>
    <name evidence="1" type="synonym">rpoF</name>
    <name evidence="2" type="ORF">AKJ42_00175</name>
</gene>
<dbReference type="GO" id="GO:0000166">
    <property type="term" value="F:nucleotide binding"/>
    <property type="evidence" value="ECO:0007669"/>
    <property type="project" value="InterPro"/>
</dbReference>
<evidence type="ECO:0000313" key="2">
    <source>
        <dbReference type="EMBL" id="KXB00625.1"/>
    </source>
</evidence>
<dbReference type="InterPro" id="IPR044876">
    <property type="entry name" value="HRDC_dom_sf"/>
</dbReference>
<keyword evidence="1" id="KW-0963">Cytoplasm</keyword>
<dbReference type="Proteomes" id="UP000070520">
    <property type="component" value="Unassembled WGS sequence"/>
</dbReference>
<keyword evidence="1" id="KW-0808">Transferase</keyword>
<reference evidence="2 3" key="1">
    <citation type="journal article" date="2016" name="Sci. Rep.">
        <title>Metabolic traits of an uncultured archaeal lineage -MSBL1- from brine pools of the Red Sea.</title>
        <authorList>
            <person name="Mwirichia R."/>
            <person name="Alam I."/>
            <person name="Rashid M."/>
            <person name="Vinu M."/>
            <person name="Ba-Alawi W."/>
            <person name="Anthony Kamau A."/>
            <person name="Kamanda Ngugi D."/>
            <person name="Goker M."/>
            <person name="Klenk H.P."/>
            <person name="Bajic V."/>
            <person name="Stingl U."/>
        </authorList>
    </citation>
    <scope>NUCLEOTIDE SEQUENCE [LARGE SCALE GENOMIC DNA]</scope>
    <source>
        <strain evidence="2">SCGC-AAA261C02</strain>
    </source>
</reference>